<dbReference type="GO" id="GO:0008270">
    <property type="term" value="F:zinc ion binding"/>
    <property type="evidence" value="ECO:0007669"/>
    <property type="project" value="InterPro"/>
</dbReference>
<dbReference type="InterPro" id="IPR001138">
    <property type="entry name" value="Zn2Cys6_DnaBD"/>
</dbReference>
<dbReference type="PROSITE" id="PS50048">
    <property type="entry name" value="ZN2_CY6_FUNGAL_2"/>
    <property type="match status" value="1"/>
</dbReference>
<organism evidence="5 6">
    <name type="scientific">Plectosphaerella cucumerina</name>
    <dbReference type="NCBI Taxonomy" id="40658"/>
    <lineage>
        <taxon>Eukaryota</taxon>
        <taxon>Fungi</taxon>
        <taxon>Dikarya</taxon>
        <taxon>Ascomycota</taxon>
        <taxon>Pezizomycotina</taxon>
        <taxon>Sordariomycetes</taxon>
        <taxon>Hypocreomycetidae</taxon>
        <taxon>Glomerellales</taxon>
        <taxon>Plectosphaerellaceae</taxon>
        <taxon>Plectosphaerella</taxon>
    </lineage>
</organism>
<evidence type="ECO:0000256" key="3">
    <source>
        <dbReference type="SAM" id="MobiDB-lite"/>
    </source>
</evidence>
<dbReference type="SUPFAM" id="SSF57701">
    <property type="entry name" value="Zn2/Cys6 DNA-binding domain"/>
    <property type="match status" value="1"/>
</dbReference>
<dbReference type="EMBL" id="JAGPXD010000002">
    <property type="protein sequence ID" value="KAH7367013.1"/>
    <property type="molecule type" value="Genomic_DNA"/>
</dbReference>
<evidence type="ECO:0000256" key="1">
    <source>
        <dbReference type="ARBA" id="ARBA00004123"/>
    </source>
</evidence>
<feature type="region of interest" description="Disordered" evidence="3">
    <location>
        <begin position="51"/>
        <end position="85"/>
    </location>
</feature>
<name>A0A8K0TIG3_9PEZI</name>
<dbReference type="Pfam" id="PF00172">
    <property type="entry name" value="Zn_clus"/>
    <property type="match status" value="1"/>
</dbReference>
<dbReference type="PROSITE" id="PS00463">
    <property type="entry name" value="ZN2_CY6_FUNGAL_1"/>
    <property type="match status" value="1"/>
</dbReference>
<keyword evidence="2" id="KW-0539">Nucleus</keyword>
<gene>
    <name evidence="5" type="ORF">B0T11DRAFT_49749</name>
</gene>
<feature type="compositionally biased region" description="Low complexity" evidence="3">
    <location>
        <begin position="64"/>
        <end position="85"/>
    </location>
</feature>
<dbReference type="CDD" id="cd00067">
    <property type="entry name" value="GAL4"/>
    <property type="match status" value="1"/>
</dbReference>
<dbReference type="Proteomes" id="UP000813385">
    <property type="component" value="Unassembled WGS sequence"/>
</dbReference>
<dbReference type="GO" id="GO:0045944">
    <property type="term" value="P:positive regulation of transcription by RNA polymerase II"/>
    <property type="evidence" value="ECO:0007669"/>
    <property type="project" value="TreeGrafter"/>
</dbReference>
<dbReference type="PANTHER" id="PTHR37534:SF43">
    <property type="entry name" value="FINGER DOMAIN PROTEIN, PUTATIVE (AFU_ORTHOLOGUE AFUA_1G01850)-RELATED"/>
    <property type="match status" value="1"/>
</dbReference>
<reference evidence="5" key="1">
    <citation type="journal article" date="2021" name="Nat. Commun.">
        <title>Genetic determinants of endophytism in the Arabidopsis root mycobiome.</title>
        <authorList>
            <person name="Mesny F."/>
            <person name="Miyauchi S."/>
            <person name="Thiergart T."/>
            <person name="Pickel B."/>
            <person name="Atanasova L."/>
            <person name="Karlsson M."/>
            <person name="Huettel B."/>
            <person name="Barry K.W."/>
            <person name="Haridas S."/>
            <person name="Chen C."/>
            <person name="Bauer D."/>
            <person name="Andreopoulos W."/>
            <person name="Pangilinan J."/>
            <person name="LaButti K."/>
            <person name="Riley R."/>
            <person name="Lipzen A."/>
            <person name="Clum A."/>
            <person name="Drula E."/>
            <person name="Henrissat B."/>
            <person name="Kohler A."/>
            <person name="Grigoriev I.V."/>
            <person name="Martin F.M."/>
            <person name="Hacquard S."/>
        </authorList>
    </citation>
    <scope>NUCLEOTIDE SEQUENCE</scope>
    <source>
        <strain evidence="5">MPI-CAGE-AT-0016</strain>
    </source>
</reference>
<dbReference type="InterPro" id="IPR036864">
    <property type="entry name" value="Zn2-C6_fun-type_DNA-bd_sf"/>
</dbReference>
<feature type="region of interest" description="Disordered" evidence="3">
    <location>
        <begin position="100"/>
        <end position="169"/>
    </location>
</feature>
<dbReference type="Pfam" id="PF11951">
    <property type="entry name" value="Fungal_trans_2"/>
    <property type="match status" value="1"/>
</dbReference>
<dbReference type="GO" id="GO:0005634">
    <property type="term" value="C:nucleus"/>
    <property type="evidence" value="ECO:0007669"/>
    <property type="project" value="UniProtKB-SubCell"/>
</dbReference>
<keyword evidence="6" id="KW-1185">Reference proteome</keyword>
<dbReference type="OrthoDB" id="1919336at2759"/>
<dbReference type="AlphaFoldDB" id="A0A8K0TIG3"/>
<evidence type="ECO:0000313" key="6">
    <source>
        <dbReference type="Proteomes" id="UP000813385"/>
    </source>
</evidence>
<dbReference type="Gene3D" id="4.10.240.10">
    <property type="entry name" value="Zn(2)-C6 fungal-type DNA-binding domain"/>
    <property type="match status" value="1"/>
</dbReference>
<dbReference type="InterPro" id="IPR021858">
    <property type="entry name" value="Fun_TF"/>
</dbReference>
<protein>
    <submittedName>
        <fullName evidence="5">Fungal-specific transcription factor domain-containing protein</fullName>
    </submittedName>
</protein>
<proteinExistence type="predicted"/>
<dbReference type="GO" id="GO:0000976">
    <property type="term" value="F:transcription cis-regulatory region binding"/>
    <property type="evidence" value="ECO:0007669"/>
    <property type="project" value="TreeGrafter"/>
</dbReference>
<sequence length="669" mass="73139">MPRPGIRSRAGCFTCRRRKKKCNEEKPTCSGCRRNCLECCWPSEEDAARGNIRRAARNPTKDVTTTTTTTEAPPTAERTTVEASSAADAAVVLAALRHPQTQTPSDDHHTNATGGAMPSIPPNFNTPPDQTPFVNPMYPPPPRIPSITASSPSSSLDLAPRSTPDADRLNWRHGEPSFGNSLHSTVAAINVAARASTSSASSSARSDASVLPDADAINQQQQHTPAPEFDILGDIHLENDNIIPDDMELVHGHAHSPFGPISPGINDDPAPPLSLSISIPTQLSLFPQHDADASGLLSYYLSRTANSMGNGSTELNPFVCTFVPLAFSNQLVLQLILAQSAVHRQVGHSPLPSDQLAQRYYTDSLRLFRSAVGDYMSGKSSDKLVLTTGSLILSLTEVARGDIDGNIFDHLIAAKSLLVELFTDSRARVPVDLMDFLVEYYTHMSALSMISVDAQHRSNPLLDVDIEKMARNLMAKNYVGQLCGCWLELLVTIPHVFDLGQRMRGPTPASADDITMFAFLQAQIMAFTPVEGVGRETRLVGLVFQQAVLLYLWSILGWFQEDRRDSLHAKLMETAVVDALSLLEQFPASCRINTSLCWPLTVIGCCTTDETLQGVLRTRLQTMFTCIGLGNMGETLVLLERVWSLPLAQRSPWALCKVMQEHETWISFA</sequence>
<dbReference type="PANTHER" id="PTHR37534">
    <property type="entry name" value="TRANSCRIPTIONAL ACTIVATOR PROTEIN UGA3"/>
    <property type="match status" value="1"/>
</dbReference>
<accession>A0A8K0TIG3</accession>
<feature type="domain" description="Zn(2)-C6 fungal-type" evidence="4">
    <location>
        <begin position="11"/>
        <end position="41"/>
    </location>
</feature>
<dbReference type="GO" id="GO:0000981">
    <property type="term" value="F:DNA-binding transcription factor activity, RNA polymerase II-specific"/>
    <property type="evidence" value="ECO:0007669"/>
    <property type="project" value="InterPro"/>
</dbReference>
<evidence type="ECO:0000256" key="2">
    <source>
        <dbReference type="ARBA" id="ARBA00023242"/>
    </source>
</evidence>
<evidence type="ECO:0000313" key="5">
    <source>
        <dbReference type="EMBL" id="KAH7367013.1"/>
    </source>
</evidence>
<feature type="compositionally biased region" description="Low complexity" evidence="3">
    <location>
        <begin position="145"/>
        <end position="162"/>
    </location>
</feature>
<comment type="caution">
    <text evidence="5">The sequence shown here is derived from an EMBL/GenBank/DDBJ whole genome shotgun (WGS) entry which is preliminary data.</text>
</comment>
<comment type="subcellular location">
    <subcellularLocation>
        <location evidence="1">Nucleus</location>
    </subcellularLocation>
</comment>
<evidence type="ECO:0000259" key="4">
    <source>
        <dbReference type="PROSITE" id="PS50048"/>
    </source>
</evidence>